<keyword evidence="6" id="KW-0378">Hydrolase</keyword>
<protein>
    <submittedName>
        <fullName evidence="6">Alpha-glucosidase</fullName>
        <ecNumber evidence="6">3.2.1.20</ecNumber>
    </submittedName>
</protein>
<gene>
    <name evidence="6" type="ORF">MNBD_PLANCTO03-220</name>
</gene>
<dbReference type="EMBL" id="UOGK01000768">
    <property type="protein sequence ID" value="VAX42848.1"/>
    <property type="molecule type" value="Genomic_DNA"/>
</dbReference>
<dbReference type="Gene3D" id="3.20.20.80">
    <property type="entry name" value="Glycosidases"/>
    <property type="match status" value="1"/>
</dbReference>
<dbReference type="CDD" id="cd06604">
    <property type="entry name" value="GH31_glucosidase_II_MalA"/>
    <property type="match status" value="1"/>
</dbReference>
<evidence type="ECO:0000259" key="3">
    <source>
        <dbReference type="Pfam" id="PF01055"/>
    </source>
</evidence>
<dbReference type="InterPro" id="IPR033403">
    <property type="entry name" value="DUF5110"/>
</dbReference>
<dbReference type="PROSITE" id="PS00129">
    <property type="entry name" value="GLYCOSYL_HYDROL_F31_1"/>
    <property type="match status" value="1"/>
</dbReference>
<dbReference type="PANTHER" id="PTHR22762:SF120">
    <property type="entry name" value="HETEROGLYCAN GLUCOSIDASE 1"/>
    <property type="match status" value="1"/>
</dbReference>
<feature type="region of interest" description="Disordered" evidence="2">
    <location>
        <begin position="1"/>
        <end position="32"/>
    </location>
</feature>
<dbReference type="AlphaFoldDB" id="A0A3B1E1G7"/>
<dbReference type="Gene3D" id="2.60.40.1760">
    <property type="entry name" value="glycosyl hydrolase (family 31)"/>
    <property type="match status" value="1"/>
</dbReference>
<sequence>MEATRYHPVPHARERTRVHDEIPRKDSTKATDWAKDPAPVRVQPARWHGSPNRAPLHITRFSAPVSTRLGEPGPPPSAAIIADLEETPLDSPPLLQPEFARDALGHHLIRLRCPEGTSFYGTGEVAGPLRRNGQRTTLWNTDSFGYDIETPSLYQSHPWVLGLLEGGSAFGLLLDTTCKCEIAFEAHIRVCAEGAPPPVYLVEADSPQQVLEALARLIGTTPLPPLWALGFHQCRYSYAAEHEVLGIAEEFRERWLPCDTLWLDIDYMEGARSFTIDPHRFPDAEKMIAQLQGHGYRTAWILDPGIKIDHDDTAFATGRERGVFVRTAEGELFAGDVWPGRCAFPDFPNAEARRWWGELTARFVRMGADGVWNDMNEPSVFDGPGRTMPTDCQHEADAELGGPGTHAQYHNIYGMQMARASFEGLMRERPDRRPFVLSRSNFLGGHRYACCWTGDSASTWEHLSWTIPMMLNLGLSGQPFAGCDIGGFADNADGELFARWMGIGCLLPFARAHSDKNTNRHEPWSFGPECEHACRLALERRYRLLPYYYTLFREAELTGVPPMRPLFFADPADPGLREAEDSFLLGADVLVRASASLDNVCRSPRPGGIWREFEPAATSEAQLPRLLLRGGAILPMGPIMQHTGQRPLDPLTLVVSLDAEGKASGVLYEDAGEGFGYREGDYLLTRYVAMREGKHLRLWIEGAEGERERPLRVAEVVVLLDDGGEARATGIGGDVIRVLLEGVGE</sequence>
<dbReference type="PANTHER" id="PTHR22762">
    <property type="entry name" value="ALPHA-GLUCOSIDASE"/>
    <property type="match status" value="1"/>
</dbReference>
<dbReference type="GO" id="GO:0004558">
    <property type="term" value="F:alpha-1,4-glucosidase activity"/>
    <property type="evidence" value="ECO:0007669"/>
    <property type="project" value="UniProtKB-EC"/>
</dbReference>
<dbReference type="EC" id="3.2.1.20" evidence="6"/>
<proteinExistence type="inferred from homology"/>
<dbReference type="InterPro" id="IPR011013">
    <property type="entry name" value="Gal_mutarotase_sf_dom"/>
</dbReference>
<feature type="domain" description="Glycoside hydrolase family 31 TIM barrel" evidence="3">
    <location>
        <begin position="221"/>
        <end position="551"/>
    </location>
</feature>
<dbReference type="GO" id="GO:0030246">
    <property type="term" value="F:carbohydrate binding"/>
    <property type="evidence" value="ECO:0007669"/>
    <property type="project" value="InterPro"/>
</dbReference>
<evidence type="ECO:0000259" key="4">
    <source>
        <dbReference type="Pfam" id="PF13802"/>
    </source>
</evidence>
<comment type="similarity">
    <text evidence="1">Belongs to the glycosyl hydrolase 31 family.</text>
</comment>
<dbReference type="Pfam" id="PF13802">
    <property type="entry name" value="Gal_mutarotas_2"/>
    <property type="match status" value="1"/>
</dbReference>
<feature type="domain" description="DUF5110" evidence="5">
    <location>
        <begin position="650"/>
        <end position="707"/>
    </location>
</feature>
<evidence type="ECO:0000259" key="5">
    <source>
        <dbReference type="Pfam" id="PF17137"/>
    </source>
</evidence>
<dbReference type="SUPFAM" id="SSF51445">
    <property type="entry name" value="(Trans)glycosidases"/>
    <property type="match status" value="1"/>
</dbReference>
<dbReference type="InterPro" id="IPR030458">
    <property type="entry name" value="Glyco_hydro_31_AS"/>
</dbReference>
<dbReference type="InterPro" id="IPR025887">
    <property type="entry name" value="Glyco_hydro_31_N_dom"/>
</dbReference>
<reference evidence="6" key="1">
    <citation type="submission" date="2018-06" db="EMBL/GenBank/DDBJ databases">
        <authorList>
            <person name="Zhirakovskaya E."/>
        </authorList>
    </citation>
    <scope>NUCLEOTIDE SEQUENCE</scope>
</reference>
<dbReference type="CDD" id="cd14752">
    <property type="entry name" value="GH31_N"/>
    <property type="match status" value="1"/>
</dbReference>
<dbReference type="Pfam" id="PF17137">
    <property type="entry name" value="DUF5110"/>
    <property type="match status" value="1"/>
</dbReference>
<dbReference type="SUPFAM" id="SSF74650">
    <property type="entry name" value="Galactose mutarotase-like"/>
    <property type="match status" value="1"/>
</dbReference>
<feature type="domain" description="Glycoside hydrolase family 31 N-terminal" evidence="4">
    <location>
        <begin position="109"/>
        <end position="182"/>
    </location>
</feature>
<keyword evidence="6" id="KW-0326">Glycosidase</keyword>
<dbReference type="InterPro" id="IPR000322">
    <property type="entry name" value="Glyco_hydro_31_TIM"/>
</dbReference>
<feature type="compositionally biased region" description="Basic and acidic residues" evidence="2">
    <location>
        <begin position="11"/>
        <end position="32"/>
    </location>
</feature>
<evidence type="ECO:0000256" key="2">
    <source>
        <dbReference type="SAM" id="MobiDB-lite"/>
    </source>
</evidence>
<organism evidence="6">
    <name type="scientific">hydrothermal vent metagenome</name>
    <dbReference type="NCBI Taxonomy" id="652676"/>
    <lineage>
        <taxon>unclassified sequences</taxon>
        <taxon>metagenomes</taxon>
        <taxon>ecological metagenomes</taxon>
    </lineage>
</organism>
<evidence type="ECO:0000256" key="1">
    <source>
        <dbReference type="ARBA" id="ARBA00007806"/>
    </source>
</evidence>
<dbReference type="Gene3D" id="2.60.40.1180">
    <property type="entry name" value="Golgi alpha-mannosidase II"/>
    <property type="match status" value="1"/>
</dbReference>
<evidence type="ECO:0000313" key="6">
    <source>
        <dbReference type="EMBL" id="VAX42848.1"/>
    </source>
</evidence>
<dbReference type="InterPro" id="IPR017853">
    <property type="entry name" value="GH"/>
</dbReference>
<dbReference type="Pfam" id="PF01055">
    <property type="entry name" value="Glyco_hydro_31_2nd"/>
    <property type="match status" value="1"/>
</dbReference>
<accession>A0A3B1E1G7</accession>
<name>A0A3B1E1G7_9ZZZZ</name>
<dbReference type="GO" id="GO:0005975">
    <property type="term" value="P:carbohydrate metabolic process"/>
    <property type="evidence" value="ECO:0007669"/>
    <property type="project" value="InterPro"/>
</dbReference>
<dbReference type="InterPro" id="IPR013780">
    <property type="entry name" value="Glyco_hydro_b"/>
</dbReference>